<dbReference type="Pfam" id="PF01844">
    <property type="entry name" value="HNH"/>
    <property type="match status" value="1"/>
</dbReference>
<evidence type="ECO:0000313" key="2">
    <source>
        <dbReference type="EMBL" id="AMN82222.1"/>
    </source>
</evidence>
<evidence type="ECO:0000313" key="3">
    <source>
        <dbReference type="Proteomes" id="UP000070516"/>
    </source>
</evidence>
<dbReference type="Gene3D" id="1.10.30.50">
    <property type="match status" value="1"/>
</dbReference>
<dbReference type="GO" id="GO:0003676">
    <property type="term" value="F:nucleic acid binding"/>
    <property type="evidence" value="ECO:0007669"/>
    <property type="project" value="InterPro"/>
</dbReference>
<dbReference type="Proteomes" id="UP000070516">
    <property type="component" value="Chromosome"/>
</dbReference>
<dbReference type="AlphaFoldDB" id="A0A127I5T3"/>
<sequence length="324" mass="36306">MDMKLEALRPTRKLLIIDCVQQAGIDVTAWSFRSDGRPVALPQSNGGYCYEWSFRSSNGSILLLCVWFEELQVDDHGRIFFSRNLKVYAEDLIRQLEKAPKNRNRTIKDPSISRAGHFHSTVQLAHLNAIPVRVVIVSGPVGESDEIDPGTDRAIGRYLDDEFWHVEGFNGDTGAFSLVRGDNSRQTLAPVMDPIDGMPHIPEKYESVDAGKIVDQFHAEARPSAYTYQGVQRYRDPNVRAIVLARSKGICELTMAPGFRMANGGTYLETHHIIPLCEGGPDTVENVIALSADAHRQAHYALNRDELRQRCLEIVRSYESAVNV</sequence>
<dbReference type="EMBL" id="CP014546">
    <property type="protein sequence ID" value="AMN82222.1"/>
    <property type="molecule type" value="Genomic_DNA"/>
</dbReference>
<organism evidence="2 3">
    <name type="scientific">Pseudomonas azotoformans</name>
    <dbReference type="NCBI Taxonomy" id="47878"/>
    <lineage>
        <taxon>Bacteria</taxon>
        <taxon>Pseudomonadati</taxon>
        <taxon>Pseudomonadota</taxon>
        <taxon>Gammaproteobacteria</taxon>
        <taxon>Pseudomonadales</taxon>
        <taxon>Pseudomonadaceae</taxon>
        <taxon>Pseudomonas</taxon>
    </lineage>
</organism>
<accession>A0A127I5T3</accession>
<proteinExistence type="predicted"/>
<dbReference type="GO" id="GO:0008270">
    <property type="term" value="F:zinc ion binding"/>
    <property type="evidence" value="ECO:0007669"/>
    <property type="project" value="InterPro"/>
</dbReference>
<dbReference type="KEGG" id="pazo:AYR47_29685"/>
<reference evidence="2 3" key="1">
    <citation type="submission" date="2016-02" db="EMBL/GenBank/DDBJ databases">
        <title>Complete genome sequence of Pseudomonas azotoformans S4.</title>
        <authorList>
            <person name="Fang Y."/>
            <person name="Wu L."/>
            <person name="Feng G."/>
        </authorList>
    </citation>
    <scope>NUCLEOTIDE SEQUENCE [LARGE SCALE GENOMIC DNA]</scope>
    <source>
        <strain evidence="2 3">S4</strain>
    </source>
</reference>
<feature type="domain" description="HNH nuclease" evidence="1">
    <location>
        <begin position="238"/>
        <end position="296"/>
    </location>
</feature>
<dbReference type="CDD" id="cd00085">
    <property type="entry name" value="HNHc"/>
    <property type="match status" value="1"/>
</dbReference>
<evidence type="ECO:0000259" key="1">
    <source>
        <dbReference type="SMART" id="SM00507"/>
    </source>
</evidence>
<name>A0A127I5T3_PSEAZ</name>
<dbReference type="InterPro" id="IPR003615">
    <property type="entry name" value="HNH_nuc"/>
</dbReference>
<dbReference type="GO" id="GO:0004519">
    <property type="term" value="F:endonuclease activity"/>
    <property type="evidence" value="ECO:0007669"/>
    <property type="project" value="InterPro"/>
</dbReference>
<dbReference type="SMART" id="SM00507">
    <property type="entry name" value="HNHc"/>
    <property type="match status" value="1"/>
</dbReference>
<protein>
    <recommendedName>
        <fullName evidence="1">HNH nuclease domain-containing protein</fullName>
    </recommendedName>
</protein>
<gene>
    <name evidence="2" type="ORF">AYR47_29685</name>
</gene>
<dbReference type="InterPro" id="IPR002711">
    <property type="entry name" value="HNH"/>
</dbReference>